<gene>
    <name evidence="1" type="ORF">COK38_09240</name>
</gene>
<organism evidence="1 2">
    <name type="scientific">Bacillus cereus</name>
    <dbReference type="NCBI Taxonomy" id="1396"/>
    <lineage>
        <taxon>Bacteria</taxon>
        <taxon>Bacillati</taxon>
        <taxon>Bacillota</taxon>
        <taxon>Bacilli</taxon>
        <taxon>Bacillales</taxon>
        <taxon>Bacillaceae</taxon>
        <taxon>Bacillus</taxon>
        <taxon>Bacillus cereus group</taxon>
    </lineage>
</organism>
<name>A0AA44TF91_BACCE</name>
<dbReference type="AlphaFoldDB" id="A0AA44TF91"/>
<proteinExistence type="predicted"/>
<reference evidence="1 2" key="1">
    <citation type="submission" date="2017-09" db="EMBL/GenBank/DDBJ databases">
        <title>Large-scale bioinformatics analysis of Bacillus genomes uncovers conserved roles of natural products in bacterial physiology.</title>
        <authorList>
            <consortium name="Agbiome Team Llc"/>
            <person name="Bleich R.M."/>
            <person name="Grubbs K.J."/>
            <person name="Santa Maria K.C."/>
            <person name="Allen S.E."/>
            <person name="Farag S."/>
            <person name="Shank E.A."/>
            <person name="Bowers A."/>
        </authorList>
    </citation>
    <scope>NUCLEOTIDE SEQUENCE [LARGE SCALE GENOMIC DNA]</scope>
    <source>
        <strain evidence="1 2">AFS067272</strain>
    </source>
</reference>
<evidence type="ECO:0000313" key="2">
    <source>
        <dbReference type="Proteomes" id="UP000226357"/>
    </source>
</evidence>
<comment type="caution">
    <text evidence="1">The sequence shown here is derived from an EMBL/GenBank/DDBJ whole genome shotgun (WGS) entry which is preliminary data.</text>
</comment>
<protein>
    <submittedName>
        <fullName evidence="1">Uncharacterized protein</fullName>
    </submittedName>
</protein>
<dbReference type="Proteomes" id="UP000226357">
    <property type="component" value="Unassembled WGS sequence"/>
</dbReference>
<evidence type="ECO:0000313" key="1">
    <source>
        <dbReference type="EMBL" id="PFS02561.1"/>
    </source>
</evidence>
<accession>A0AA44TF91</accession>
<dbReference type="RefSeq" id="WP_098523498.1">
    <property type="nucleotide sequence ID" value="NZ_NUYJ01000094.1"/>
</dbReference>
<sequence>MLYDEEFIHGLPEPEISWKSPLVVYVAKEVNEQYKKFKIYLEEWFEKIDEEKKASYYSRLRSLDNKEFLAQIHEFFVYDFCEGLGKVDRDPELEGGKTPELLWDIHGQKALLDVVTLFDREDRGNSKAAIDDLLNYLRQIEHYFDVCVSYENIDIHTLKRKKIKKELIDYLDSLDYENINPEEELVIDDHGFVGAFVPVPRRKYQKKNPSFAISGPAEWIEPNKSIEKRIKSKLSKYKWPGPLFVAICKSADFGVDWDEVAEILYGPPIIKFNPITKEHSEVIGEGGLVMPRGEGMPLNTSLTGVLYCELKWGSGDLPELKVRYLINPYAKYPISLPIPSYPVIDEKVIRFEWSNTSNEDLGRH</sequence>
<dbReference type="EMBL" id="NVBO01000066">
    <property type="protein sequence ID" value="PFS02561.1"/>
    <property type="molecule type" value="Genomic_DNA"/>
</dbReference>